<gene>
    <name evidence="1" type="ORF">EXN66_Car021304</name>
</gene>
<protein>
    <submittedName>
        <fullName evidence="1">Uncharacterized protein</fullName>
    </submittedName>
</protein>
<sequence>MKLSRFTHLDVELAVSRACVKTQVHLRDSKCVIKCPHVLTISRTFADKAEEERVRQRKRNSFSADSLLIKHRHTLYSNQFIHAPKCMFVADELKIFLGVNSRDALKNQHNISNMLLKFKQDTKIERIKGFLFERTNRNCYDTIVNEADNTNNLIPVMVPAVAATLSEEDTFGSCTGCLRAPRRGSKKRLLSCVSCSAQDRSAMTQVNYLQLAHGFRRLTSEKRGCTDPEAAVSCQQLFSRTDPEMFKVIDLTDNGV</sequence>
<evidence type="ECO:0000313" key="1">
    <source>
        <dbReference type="EMBL" id="KAF3705613.1"/>
    </source>
</evidence>
<name>A0A6G1QTJ2_CHAAH</name>
<evidence type="ECO:0000313" key="2">
    <source>
        <dbReference type="Proteomes" id="UP000503349"/>
    </source>
</evidence>
<reference evidence="2" key="2">
    <citation type="submission" date="2019-02" db="EMBL/GenBank/DDBJ databases">
        <title>Opniocepnalus argus Var Kimnra genome.</title>
        <authorList>
            <person name="Zhou C."/>
            <person name="Xiao S."/>
        </authorList>
    </citation>
    <scope>NUCLEOTIDE SEQUENCE [LARGE SCALE GENOMIC DNA]</scope>
</reference>
<dbReference type="EMBL" id="CM015733">
    <property type="protein sequence ID" value="KAF3705613.1"/>
    <property type="molecule type" value="Genomic_DNA"/>
</dbReference>
<dbReference type="AlphaFoldDB" id="A0A6G1QTJ2"/>
<proteinExistence type="predicted"/>
<keyword evidence="2" id="KW-1185">Reference proteome</keyword>
<accession>A0A6G1QTJ2</accession>
<dbReference type="Proteomes" id="UP000503349">
    <property type="component" value="Chromosome 22"/>
</dbReference>
<organism evidence="1 2">
    <name type="scientific">Channa argus</name>
    <name type="common">Northern snakehead</name>
    <name type="synonym">Ophicephalus argus</name>
    <dbReference type="NCBI Taxonomy" id="215402"/>
    <lineage>
        <taxon>Eukaryota</taxon>
        <taxon>Metazoa</taxon>
        <taxon>Chordata</taxon>
        <taxon>Craniata</taxon>
        <taxon>Vertebrata</taxon>
        <taxon>Euteleostomi</taxon>
        <taxon>Actinopterygii</taxon>
        <taxon>Neopterygii</taxon>
        <taxon>Teleostei</taxon>
        <taxon>Neoteleostei</taxon>
        <taxon>Acanthomorphata</taxon>
        <taxon>Anabantaria</taxon>
        <taxon>Anabantiformes</taxon>
        <taxon>Channoidei</taxon>
        <taxon>Channidae</taxon>
        <taxon>Channa</taxon>
    </lineage>
</organism>
<reference evidence="1 2" key="1">
    <citation type="submission" date="2019-02" db="EMBL/GenBank/DDBJ databases">
        <title>Opniocepnalus argus genome.</title>
        <authorList>
            <person name="Zhou C."/>
            <person name="Xiao S."/>
        </authorList>
    </citation>
    <scope>NUCLEOTIDE SEQUENCE [LARGE SCALE GENOMIC DNA]</scope>
    <source>
        <strain evidence="1">OARG1902GOOAL</strain>
        <tissue evidence="1">Muscle</tissue>
    </source>
</reference>